<dbReference type="EMBL" id="BSXT01019025">
    <property type="protein sequence ID" value="GMG17527.1"/>
    <property type="molecule type" value="Genomic_DNA"/>
</dbReference>
<evidence type="ECO:0000313" key="3">
    <source>
        <dbReference type="Proteomes" id="UP001165121"/>
    </source>
</evidence>
<comment type="caution">
    <text evidence="2">The sequence shown here is derived from an EMBL/GenBank/DDBJ whole genome shotgun (WGS) entry which is preliminary data.</text>
</comment>
<name>A0A9W7DFI8_9STRA</name>
<sequence>MLDPSGWKSRSTSEIESRHQADLDLTFDGSGSRGRMDGFRHTDLWCILIQEPQTLIQATGGSGSDIGEVDPRYNKWIGPLQHDRHKMDDIARIAGVLGARWDTRLRWDDKI</sequence>
<evidence type="ECO:0000256" key="1">
    <source>
        <dbReference type="SAM" id="MobiDB-lite"/>
    </source>
</evidence>
<organism evidence="2 3">
    <name type="scientific">Phytophthora fragariaefolia</name>
    <dbReference type="NCBI Taxonomy" id="1490495"/>
    <lineage>
        <taxon>Eukaryota</taxon>
        <taxon>Sar</taxon>
        <taxon>Stramenopiles</taxon>
        <taxon>Oomycota</taxon>
        <taxon>Peronosporomycetes</taxon>
        <taxon>Peronosporales</taxon>
        <taxon>Peronosporaceae</taxon>
        <taxon>Phytophthora</taxon>
    </lineage>
</organism>
<protein>
    <submittedName>
        <fullName evidence="2">Unnamed protein product</fullName>
    </submittedName>
</protein>
<gene>
    <name evidence="2" type="ORF">Pfra01_003019700</name>
</gene>
<feature type="region of interest" description="Disordered" evidence="1">
    <location>
        <begin position="1"/>
        <end position="29"/>
    </location>
</feature>
<reference evidence="2" key="1">
    <citation type="submission" date="2023-04" db="EMBL/GenBank/DDBJ databases">
        <title>Phytophthora fragariaefolia NBRC 109709.</title>
        <authorList>
            <person name="Ichikawa N."/>
            <person name="Sato H."/>
            <person name="Tonouchi N."/>
        </authorList>
    </citation>
    <scope>NUCLEOTIDE SEQUENCE</scope>
    <source>
        <strain evidence="2">NBRC 109709</strain>
    </source>
</reference>
<dbReference type="AlphaFoldDB" id="A0A9W7DFI8"/>
<dbReference type="Proteomes" id="UP001165121">
    <property type="component" value="Unassembled WGS sequence"/>
</dbReference>
<proteinExistence type="predicted"/>
<keyword evidence="3" id="KW-1185">Reference proteome</keyword>
<feature type="compositionally biased region" description="Basic and acidic residues" evidence="1">
    <location>
        <begin position="11"/>
        <end position="22"/>
    </location>
</feature>
<evidence type="ECO:0000313" key="2">
    <source>
        <dbReference type="EMBL" id="GMG17527.1"/>
    </source>
</evidence>
<accession>A0A9W7DFI8</accession>